<dbReference type="SUPFAM" id="SSF52540">
    <property type="entry name" value="P-loop containing nucleoside triphosphate hydrolases"/>
    <property type="match status" value="1"/>
</dbReference>
<dbReference type="Pfam" id="PF17784">
    <property type="entry name" value="Sulfotransfer_4"/>
    <property type="match status" value="1"/>
</dbReference>
<dbReference type="Gene3D" id="3.40.50.300">
    <property type="entry name" value="P-loop containing nucleotide triphosphate hydrolases"/>
    <property type="match status" value="1"/>
</dbReference>
<reference evidence="2" key="1">
    <citation type="journal article" date="2010" name="Science">
        <title>Plasticity of animal genome architecture unmasked by rapid evolution of a pelagic tunicate.</title>
        <authorList>
            <person name="Denoeud F."/>
            <person name="Henriet S."/>
            <person name="Mungpakdee S."/>
            <person name="Aury J.M."/>
            <person name="Da Silva C."/>
            <person name="Brinkmann H."/>
            <person name="Mikhaleva J."/>
            <person name="Olsen L.C."/>
            <person name="Jubin C."/>
            <person name="Canestro C."/>
            <person name="Bouquet J.M."/>
            <person name="Danks G."/>
            <person name="Poulain J."/>
            <person name="Campsteijn C."/>
            <person name="Adamski M."/>
            <person name="Cross I."/>
            <person name="Yadetie F."/>
            <person name="Muffato M."/>
            <person name="Louis A."/>
            <person name="Butcher S."/>
            <person name="Tsagkogeorga G."/>
            <person name="Konrad A."/>
            <person name="Singh S."/>
            <person name="Jensen M.F."/>
            <person name="Cong E.H."/>
            <person name="Eikeseth-Otteraa H."/>
            <person name="Noel B."/>
            <person name="Anthouard V."/>
            <person name="Porcel B.M."/>
            <person name="Kachouri-Lafond R."/>
            <person name="Nishino A."/>
            <person name="Ugolini M."/>
            <person name="Chourrout P."/>
            <person name="Nishida H."/>
            <person name="Aasland R."/>
            <person name="Huzurbazar S."/>
            <person name="Westhof E."/>
            <person name="Delsuc F."/>
            <person name="Lehrach H."/>
            <person name="Reinhardt R."/>
            <person name="Weissenbach J."/>
            <person name="Roy S.W."/>
            <person name="Artiguenave F."/>
            <person name="Postlethwait J.H."/>
            <person name="Manak J.R."/>
            <person name="Thompson E.M."/>
            <person name="Jaillon O."/>
            <person name="Du Pasquier L."/>
            <person name="Boudinot P."/>
            <person name="Liberles D.A."/>
            <person name="Volff J.N."/>
            <person name="Philippe H."/>
            <person name="Lenhard B."/>
            <person name="Roest Crollius H."/>
            <person name="Wincker P."/>
            <person name="Chourrout D."/>
        </authorList>
    </citation>
    <scope>NUCLEOTIDE SEQUENCE [LARGE SCALE GENOMIC DNA]</scope>
</reference>
<keyword evidence="1" id="KW-0812">Transmembrane</keyword>
<dbReference type="EMBL" id="FN654303">
    <property type="protein sequence ID" value="CBY31436.1"/>
    <property type="molecule type" value="Genomic_DNA"/>
</dbReference>
<protein>
    <recommendedName>
        <fullName evidence="3">Sulfotransferase</fullName>
    </recommendedName>
</protein>
<organism evidence="2">
    <name type="scientific">Oikopleura dioica</name>
    <name type="common">Tunicate</name>
    <dbReference type="NCBI Taxonomy" id="34765"/>
    <lineage>
        <taxon>Eukaryota</taxon>
        <taxon>Metazoa</taxon>
        <taxon>Chordata</taxon>
        <taxon>Tunicata</taxon>
        <taxon>Appendicularia</taxon>
        <taxon>Copelata</taxon>
        <taxon>Oikopleuridae</taxon>
        <taxon>Oikopleura</taxon>
    </lineage>
</organism>
<dbReference type="AlphaFoldDB" id="E4Y736"/>
<accession>E4Y736</accession>
<dbReference type="InterPro" id="IPR027417">
    <property type="entry name" value="P-loop_NTPase"/>
</dbReference>
<gene>
    <name evidence="2" type="ORF">GSOID_T00025341001</name>
</gene>
<dbReference type="PANTHER" id="PTHR36978">
    <property type="entry name" value="P-LOOP CONTAINING NUCLEOTIDE TRIPHOSPHATE HYDROLASE"/>
    <property type="match status" value="1"/>
</dbReference>
<feature type="transmembrane region" description="Helical" evidence="1">
    <location>
        <begin position="241"/>
        <end position="259"/>
    </location>
</feature>
<evidence type="ECO:0000313" key="2">
    <source>
        <dbReference type="EMBL" id="CBY31436.1"/>
    </source>
</evidence>
<sequence>MGKDTGNKLQVIGCGFGRTGTLSLKTALDELGFGPTYHMFENIKNKNSDFWTKVGLEKDPKIRQKMLKNFFDNSSYRSSVDFPGNVFFEDLIEIYPNAKIILSIRDSPQIWAKSAQETIFGYESGERMSFARLPGIKHLFRFVPVGSYSLTRMVETLVTRMFLSKEPEFTIDALSTAYSEWQKHCESTIKQERLLIFNVKEGWKPLCDFLEVEVPTSNFPRVNDRKSFNGWFIISQEIKSVLGFFGFYLTAAYVLYFSVSGICKI</sequence>
<keyword evidence="1" id="KW-1133">Transmembrane helix</keyword>
<evidence type="ECO:0000256" key="1">
    <source>
        <dbReference type="SAM" id="Phobius"/>
    </source>
</evidence>
<name>E4Y736_OIKDI</name>
<proteinExistence type="predicted"/>
<dbReference type="InterPro" id="IPR040632">
    <property type="entry name" value="Sulfotransfer_4"/>
</dbReference>
<keyword evidence="1" id="KW-0472">Membrane</keyword>
<evidence type="ECO:0008006" key="3">
    <source>
        <dbReference type="Google" id="ProtNLM"/>
    </source>
</evidence>
<dbReference type="PANTHER" id="PTHR36978:SF4">
    <property type="entry name" value="P-LOOP CONTAINING NUCLEOSIDE TRIPHOSPHATE HYDROLASE PROTEIN"/>
    <property type="match status" value="1"/>
</dbReference>
<dbReference type="Proteomes" id="UP000011014">
    <property type="component" value="Unassembled WGS sequence"/>
</dbReference>